<organism evidence="2 3">
    <name type="scientific">Oikopleura dioica</name>
    <name type="common">Tunicate</name>
    <dbReference type="NCBI Taxonomy" id="34765"/>
    <lineage>
        <taxon>Eukaryota</taxon>
        <taxon>Metazoa</taxon>
        <taxon>Chordata</taxon>
        <taxon>Tunicata</taxon>
        <taxon>Appendicularia</taxon>
        <taxon>Copelata</taxon>
        <taxon>Oikopleuridae</taxon>
        <taxon>Oikopleura</taxon>
    </lineage>
</organism>
<name>A0ABN7RQW5_OIKDI</name>
<sequence>MILTPEVGDESNQFEKVPWTGADMRNHGSGVPVFQEDDENSVQAKMSFIIVFPARKDKEYDSNEILIQNGRDNLPACKPSHHFHIEYHPCPANESRKIDIVNYGHAVKVTHTKGVNFMYDEMIKINTRDNVSWIIVNHTHQLTRELGKLNDTFDYKVDTKLVDSRAAISTRAKHDRPRVYRMSTLIKSEPEDSAWWKPYLDEACQRVSEGDYVASDKSRVTSASTSRTTSTRNSKKIEGTKMYMKNTPAALTFEMGEMFFDKLTMLRSSKGKRGNGEEHGQSWISFAGKLELDKKLLTTRQEEYFNPMKITLGRLGPMPRKPHTPEFLQNHPDVKPVTASFHAFGKNYTTNPVQQDSVCALNTSFVILTGLIPKERIADLFRRVIFRFRVHDRDLIQRAQKSVKTDPVWNRINPSRLSSAIKTPVPNSYGEAKLSLIDFAKGAKSLTVSLPVFGKQNTLMKGYKGQLLPLSPGAFVDAGTELEVTVQVKFPYKLSSPRVEMNEHTPYGLIMFTSAGGASTNLDLLKEHVKKHNVENDKDSDLHATGYHIQIGQMQYLTVEGPANGIVKDLWEISKQLNNSNLSCLYNSSIFFSERRYINQQQDFSRILIEANLNDFISQGWAYSGTRMPRNALETMIKISCINRYRKLEGLLSADLLLTEDDLSSITDRDFDQILSGKWTEEGEEQEKSSKPA</sequence>
<dbReference type="InterPro" id="IPR027876">
    <property type="entry name" value="DUF4550"/>
</dbReference>
<dbReference type="Pfam" id="PF15084">
    <property type="entry name" value="DUF4550"/>
    <property type="match status" value="1"/>
</dbReference>
<dbReference type="PANTHER" id="PTHR33667:SF7">
    <property type="entry name" value="RIKEN CDNA 1810020O05 GENE"/>
    <property type="match status" value="1"/>
</dbReference>
<proteinExistence type="predicted"/>
<feature type="domain" description="DUF4550" evidence="1">
    <location>
        <begin position="82"/>
        <end position="178"/>
    </location>
</feature>
<protein>
    <submittedName>
        <fullName evidence="2">Oidioi.mRNA.OKI2018_I69.PAR.g10509.t1.cds</fullName>
    </submittedName>
</protein>
<dbReference type="Proteomes" id="UP001158576">
    <property type="component" value="Chromosome PAR"/>
</dbReference>
<keyword evidence="3" id="KW-1185">Reference proteome</keyword>
<gene>
    <name evidence="2" type="ORF">OKIOD_LOCUS2067</name>
</gene>
<evidence type="ECO:0000259" key="1">
    <source>
        <dbReference type="Pfam" id="PF15084"/>
    </source>
</evidence>
<reference evidence="2 3" key="1">
    <citation type="submission" date="2021-04" db="EMBL/GenBank/DDBJ databases">
        <authorList>
            <person name="Bliznina A."/>
        </authorList>
    </citation>
    <scope>NUCLEOTIDE SEQUENCE [LARGE SCALE GENOMIC DNA]</scope>
</reference>
<evidence type="ECO:0000313" key="2">
    <source>
        <dbReference type="EMBL" id="CAG5083956.1"/>
    </source>
</evidence>
<dbReference type="PANTHER" id="PTHR33667">
    <property type="entry name" value="SI:DKEY-57N24.6"/>
    <property type="match status" value="1"/>
</dbReference>
<evidence type="ECO:0000313" key="3">
    <source>
        <dbReference type="Proteomes" id="UP001158576"/>
    </source>
</evidence>
<accession>A0ABN7RQW5</accession>
<dbReference type="EMBL" id="OU015568">
    <property type="protein sequence ID" value="CAG5083956.1"/>
    <property type="molecule type" value="Genomic_DNA"/>
</dbReference>